<protein>
    <submittedName>
        <fullName evidence="2">Uncharacterized protein</fullName>
    </submittedName>
</protein>
<reference evidence="2" key="2">
    <citation type="submission" date="2023-06" db="EMBL/GenBank/DDBJ databases">
        <authorList>
            <consortium name="Lawrence Berkeley National Laboratory"/>
            <person name="Haridas S."/>
            <person name="Hensen N."/>
            <person name="Bonometti L."/>
            <person name="Westerberg I."/>
            <person name="Brannstrom I.O."/>
            <person name="Guillou S."/>
            <person name="Cros-Aarteil S."/>
            <person name="Calhoun S."/>
            <person name="Kuo A."/>
            <person name="Mondo S."/>
            <person name="Pangilinan J."/>
            <person name="Riley R."/>
            <person name="Labutti K."/>
            <person name="Andreopoulos B."/>
            <person name="Lipzen A."/>
            <person name="Chen C."/>
            <person name="Yanf M."/>
            <person name="Daum C."/>
            <person name="Ng V."/>
            <person name="Clum A."/>
            <person name="Steindorff A."/>
            <person name="Ohm R."/>
            <person name="Martin F."/>
            <person name="Silar P."/>
            <person name="Natvig D."/>
            <person name="Lalanne C."/>
            <person name="Gautier V."/>
            <person name="Ament-Velasquez S.L."/>
            <person name="Kruys A."/>
            <person name="Hutchinson M.I."/>
            <person name="Powell A.J."/>
            <person name="Barry K."/>
            <person name="Miller A.N."/>
            <person name="Grigoriev I.V."/>
            <person name="Debuchy R."/>
            <person name="Gladieux P."/>
            <person name="Thoren M.H."/>
            <person name="Johannesson H."/>
        </authorList>
    </citation>
    <scope>NUCLEOTIDE SEQUENCE</scope>
    <source>
        <strain evidence="2">SMH4131-1</strain>
    </source>
</reference>
<comment type="caution">
    <text evidence="2">The sequence shown here is derived from an EMBL/GenBank/DDBJ whole genome shotgun (WGS) entry which is preliminary data.</text>
</comment>
<gene>
    <name evidence="2" type="ORF">B0T19DRAFT_109552</name>
</gene>
<accession>A0AAE0IXE7</accession>
<keyword evidence="1" id="KW-0812">Transmembrane</keyword>
<dbReference type="Proteomes" id="UP001286456">
    <property type="component" value="Unassembled WGS sequence"/>
</dbReference>
<dbReference type="AlphaFoldDB" id="A0AAE0IXE7"/>
<dbReference type="EMBL" id="JAUEPO010000002">
    <property type="protein sequence ID" value="KAK3332695.1"/>
    <property type="molecule type" value="Genomic_DNA"/>
</dbReference>
<evidence type="ECO:0000313" key="3">
    <source>
        <dbReference type="Proteomes" id="UP001286456"/>
    </source>
</evidence>
<organism evidence="2 3">
    <name type="scientific">Cercophora scortea</name>
    <dbReference type="NCBI Taxonomy" id="314031"/>
    <lineage>
        <taxon>Eukaryota</taxon>
        <taxon>Fungi</taxon>
        <taxon>Dikarya</taxon>
        <taxon>Ascomycota</taxon>
        <taxon>Pezizomycotina</taxon>
        <taxon>Sordariomycetes</taxon>
        <taxon>Sordariomycetidae</taxon>
        <taxon>Sordariales</taxon>
        <taxon>Lasiosphaeriaceae</taxon>
        <taxon>Cercophora</taxon>
    </lineage>
</organism>
<feature type="transmembrane region" description="Helical" evidence="1">
    <location>
        <begin position="12"/>
        <end position="31"/>
    </location>
</feature>
<sequence>MPFPNGWKRPAIGILIAIIAIIAIKLAWSSLPNIIELAPGYLPWKHSDATSHDTKPYIAPVNMPSDWTSIRLDAYIVKLKPGYTLEDHFAHIGQDLQKPAQRFFWFGGLNSHFFKMPDAFQIVQEKIRFDPGVKVVKPDFIISFNEFLRDEARLTSRPDGVIGHQENI</sequence>
<reference evidence="2" key="1">
    <citation type="journal article" date="2023" name="Mol. Phylogenet. Evol.">
        <title>Genome-scale phylogeny and comparative genomics of the fungal order Sordariales.</title>
        <authorList>
            <person name="Hensen N."/>
            <person name="Bonometti L."/>
            <person name="Westerberg I."/>
            <person name="Brannstrom I.O."/>
            <person name="Guillou S."/>
            <person name="Cros-Aarteil S."/>
            <person name="Calhoun S."/>
            <person name="Haridas S."/>
            <person name="Kuo A."/>
            <person name="Mondo S."/>
            <person name="Pangilinan J."/>
            <person name="Riley R."/>
            <person name="LaButti K."/>
            <person name="Andreopoulos B."/>
            <person name="Lipzen A."/>
            <person name="Chen C."/>
            <person name="Yan M."/>
            <person name="Daum C."/>
            <person name="Ng V."/>
            <person name="Clum A."/>
            <person name="Steindorff A."/>
            <person name="Ohm R.A."/>
            <person name="Martin F."/>
            <person name="Silar P."/>
            <person name="Natvig D.O."/>
            <person name="Lalanne C."/>
            <person name="Gautier V."/>
            <person name="Ament-Velasquez S.L."/>
            <person name="Kruys A."/>
            <person name="Hutchinson M.I."/>
            <person name="Powell A.J."/>
            <person name="Barry K."/>
            <person name="Miller A.N."/>
            <person name="Grigoriev I.V."/>
            <person name="Debuchy R."/>
            <person name="Gladieux P."/>
            <person name="Hiltunen Thoren M."/>
            <person name="Johannesson H."/>
        </authorList>
    </citation>
    <scope>NUCLEOTIDE SEQUENCE</scope>
    <source>
        <strain evidence="2">SMH4131-1</strain>
    </source>
</reference>
<evidence type="ECO:0000313" key="2">
    <source>
        <dbReference type="EMBL" id="KAK3332695.1"/>
    </source>
</evidence>
<proteinExistence type="predicted"/>
<keyword evidence="1" id="KW-0472">Membrane</keyword>
<evidence type="ECO:0000256" key="1">
    <source>
        <dbReference type="SAM" id="Phobius"/>
    </source>
</evidence>
<name>A0AAE0IXE7_9PEZI</name>
<keyword evidence="1" id="KW-1133">Transmembrane helix</keyword>
<keyword evidence="3" id="KW-1185">Reference proteome</keyword>